<accession>A0A382FZ27</accession>
<evidence type="ECO:0000313" key="2">
    <source>
        <dbReference type="EMBL" id="SVB67869.1"/>
    </source>
</evidence>
<dbReference type="AlphaFoldDB" id="A0A382FZ27"/>
<organism evidence="2">
    <name type="scientific">marine metagenome</name>
    <dbReference type="NCBI Taxonomy" id="408172"/>
    <lineage>
        <taxon>unclassified sequences</taxon>
        <taxon>metagenomes</taxon>
        <taxon>ecological metagenomes</taxon>
    </lineage>
</organism>
<sequence>MTKIEKRNLLIITEVCDSFNRHNSEAILTRFAEDAVWITSRGYSPDGLRLTGKKEIHTMLQQRFAQIPDMSWEIHSHWVAGDRGCSEWTVTGNELNGNTLNWLGCDLWTLRDDGMIMLKDTYWKYEGGE</sequence>
<dbReference type="InterPro" id="IPR037401">
    <property type="entry name" value="SnoaL-like"/>
</dbReference>
<gene>
    <name evidence="2" type="ORF">METZ01_LOCUS220723</name>
</gene>
<evidence type="ECO:0000259" key="1">
    <source>
        <dbReference type="Pfam" id="PF12680"/>
    </source>
</evidence>
<dbReference type="Gene3D" id="3.10.450.50">
    <property type="match status" value="1"/>
</dbReference>
<dbReference type="Pfam" id="PF12680">
    <property type="entry name" value="SnoaL_2"/>
    <property type="match status" value="1"/>
</dbReference>
<name>A0A382FZ27_9ZZZZ</name>
<protein>
    <recommendedName>
        <fullName evidence="1">SnoaL-like domain-containing protein</fullName>
    </recommendedName>
</protein>
<feature type="domain" description="SnoaL-like" evidence="1">
    <location>
        <begin position="13"/>
        <end position="116"/>
    </location>
</feature>
<dbReference type="SUPFAM" id="SSF54427">
    <property type="entry name" value="NTF2-like"/>
    <property type="match status" value="1"/>
</dbReference>
<reference evidence="2" key="1">
    <citation type="submission" date="2018-05" db="EMBL/GenBank/DDBJ databases">
        <authorList>
            <person name="Lanie J.A."/>
            <person name="Ng W.-L."/>
            <person name="Kazmierczak K.M."/>
            <person name="Andrzejewski T.M."/>
            <person name="Davidsen T.M."/>
            <person name="Wayne K.J."/>
            <person name="Tettelin H."/>
            <person name="Glass J.I."/>
            <person name="Rusch D."/>
            <person name="Podicherti R."/>
            <person name="Tsui H.-C.T."/>
            <person name="Winkler M.E."/>
        </authorList>
    </citation>
    <scope>NUCLEOTIDE SEQUENCE</scope>
</reference>
<dbReference type="EMBL" id="UINC01052485">
    <property type="protein sequence ID" value="SVB67869.1"/>
    <property type="molecule type" value="Genomic_DNA"/>
</dbReference>
<dbReference type="InterPro" id="IPR032710">
    <property type="entry name" value="NTF2-like_dom_sf"/>
</dbReference>
<proteinExistence type="predicted"/>